<dbReference type="RefSeq" id="WP_148690522.1">
    <property type="nucleotide sequence ID" value="NZ_CP020477.1"/>
</dbReference>
<dbReference type="EMBL" id="CP020477">
    <property type="protein sequence ID" value="ARM74771.1"/>
    <property type="molecule type" value="Genomic_DNA"/>
</dbReference>
<name>A0A1W6JWV7_9CREN</name>
<protein>
    <recommendedName>
        <fullName evidence="1">C2H2-type domain-containing protein</fullName>
    </recommendedName>
</protein>
<organism evidence="2 3">
    <name type="scientific">Acidianus manzaensis</name>
    <dbReference type="NCBI Taxonomy" id="282676"/>
    <lineage>
        <taxon>Archaea</taxon>
        <taxon>Thermoproteota</taxon>
        <taxon>Thermoprotei</taxon>
        <taxon>Sulfolobales</taxon>
        <taxon>Sulfolobaceae</taxon>
        <taxon>Acidianus</taxon>
    </lineage>
</organism>
<dbReference type="STRING" id="282676.B6F84_01175"/>
<gene>
    <name evidence="2" type="ORF">B6F84_01175</name>
</gene>
<proteinExistence type="predicted"/>
<dbReference type="KEGG" id="aman:B6F84_01175"/>
<dbReference type="AlphaFoldDB" id="A0A1W6JWV7"/>
<keyword evidence="3" id="KW-1185">Reference proteome</keyword>
<evidence type="ECO:0000259" key="1">
    <source>
        <dbReference type="PROSITE" id="PS00028"/>
    </source>
</evidence>
<dbReference type="PROSITE" id="PS00028">
    <property type="entry name" value="ZINC_FINGER_C2H2_1"/>
    <property type="match status" value="1"/>
</dbReference>
<dbReference type="InterPro" id="IPR013087">
    <property type="entry name" value="Znf_C2H2_type"/>
</dbReference>
<sequence>MNSSRRLTLFKALMMIGFQKIGPRTLQKGDIKVSINFSYEVNWELETTDTKEVYSNQKSLVKRLYELRAISNEDLDYLATLGLDFREDIEESTKFSHVAISFINQIVLPQLQKILRENGMRCPVCNRRMMSTSHFYNHLNYFHKEYLEELTSQMIGKTP</sequence>
<reference evidence="2 3" key="1">
    <citation type="submission" date="2017-03" db="EMBL/GenBank/DDBJ databases">
        <title>Sulfur activation and transportation mechanism of thermophilic Archaea Acidianus manzaensis YN-25.</title>
        <authorList>
            <person name="Ma Y."/>
            <person name="Yang Y."/>
            <person name="Xia J."/>
        </authorList>
    </citation>
    <scope>NUCLEOTIDE SEQUENCE [LARGE SCALE GENOMIC DNA]</scope>
    <source>
        <strain evidence="2 3">YN-25</strain>
    </source>
</reference>
<dbReference type="Proteomes" id="UP000193404">
    <property type="component" value="Chromosome"/>
</dbReference>
<dbReference type="OrthoDB" id="39455at2157"/>
<evidence type="ECO:0000313" key="2">
    <source>
        <dbReference type="EMBL" id="ARM74771.1"/>
    </source>
</evidence>
<evidence type="ECO:0000313" key="3">
    <source>
        <dbReference type="Proteomes" id="UP000193404"/>
    </source>
</evidence>
<accession>A0A1W6JWV7</accession>
<dbReference type="GeneID" id="41589487"/>
<feature type="domain" description="C2H2-type" evidence="1">
    <location>
        <begin position="122"/>
        <end position="143"/>
    </location>
</feature>